<dbReference type="RefSeq" id="WP_062764491.1">
    <property type="nucleotide sequence ID" value="NZ_CP121043.1"/>
</dbReference>
<feature type="transmembrane region" description="Helical" evidence="7">
    <location>
        <begin position="283"/>
        <end position="305"/>
    </location>
</feature>
<feature type="transmembrane region" description="Helical" evidence="7">
    <location>
        <begin position="224"/>
        <end position="243"/>
    </location>
</feature>
<evidence type="ECO:0000256" key="7">
    <source>
        <dbReference type="RuleBase" id="RU363032"/>
    </source>
</evidence>
<evidence type="ECO:0000256" key="1">
    <source>
        <dbReference type="ARBA" id="ARBA00004651"/>
    </source>
</evidence>
<keyword evidence="2 7" id="KW-0813">Transport</keyword>
<dbReference type="CDD" id="cd06261">
    <property type="entry name" value="TM_PBP2"/>
    <property type="match status" value="1"/>
</dbReference>
<comment type="similarity">
    <text evidence="7">Belongs to the binding-protein-dependent transport system permease family.</text>
</comment>
<evidence type="ECO:0000313" key="9">
    <source>
        <dbReference type="EMBL" id="KYO52333.1"/>
    </source>
</evidence>
<gene>
    <name evidence="9" type="ORF">AUP44_00875</name>
</gene>
<dbReference type="OrthoDB" id="9773727at2"/>
<evidence type="ECO:0000313" key="10">
    <source>
        <dbReference type="Proteomes" id="UP000075787"/>
    </source>
</evidence>
<feature type="transmembrane region" description="Helical" evidence="7">
    <location>
        <begin position="126"/>
        <end position="146"/>
    </location>
</feature>
<dbReference type="PROSITE" id="PS50928">
    <property type="entry name" value="ABC_TM1"/>
    <property type="match status" value="1"/>
</dbReference>
<evidence type="ECO:0000256" key="6">
    <source>
        <dbReference type="ARBA" id="ARBA00023136"/>
    </source>
</evidence>
<evidence type="ECO:0000256" key="5">
    <source>
        <dbReference type="ARBA" id="ARBA00022989"/>
    </source>
</evidence>
<organism evidence="9 10">
    <name type="scientific">Tistrella mobilis</name>
    <dbReference type="NCBI Taxonomy" id="171437"/>
    <lineage>
        <taxon>Bacteria</taxon>
        <taxon>Pseudomonadati</taxon>
        <taxon>Pseudomonadota</taxon>
        <taxon>Alphaproteobacteria</taxon>
        <taxon>Geminicoccales</taxon>
        <taxon>Geminicoccaceae</taxon>
        <taxon>Tistrella</taxon>
    </lineage>
</organism>
<accession>A0A162KWT6</accession>
<reference evidence="9 10" key="1">
    <citation type="submission" date="2015-12" db="EMBL/GenBank/DDBJ databases">
        <title>Genome sequence of Tistrella mobilis MCCC 1A02139.</title>
        <authorList>
            <person name="Lu L."/>
            <person name="Lai Q."/>
            <person name="Shao Z."/>
            <person name="Qian P."/>
        </authorList>
    </citation>
    <scope>NUCLEOTIDE SEQUENCE [LARGE SCALE GENOMIC DNA]</scope>
    <source>
        <strain evidence="9 10">MCCC 1A02139</strain>
    </source>
</reference>
<dbReference type="InterPro" id="IPR051393">
    <property type="entry name" value="ABC_transporter_permease"/>
</dbReference>
<dbReference type="PANTHER" id="PTHR30193:SF37">
    <property type="entry name" value="INNER MEMBRANE ABC TRANSPORTER PERMEASE PROTEIN YCJO"/>
    <property type="match status" value="1"/>
</dbReference>
<evidence type="ECO:0000256" key="2">
    <source>
        <dbReference type="ARBA" id="ARBA00022448"/>
    </source>
</evidence>
<protein>
    <submittedName>
        <fullName evidence="9">ABC transporter permease</fullName>
    </submittedName>
</protein>
<evidence type="ECO:0000256" key="4">
    <source>
        <dbReference type="ARBA" id="ARBA00022692"/>
    </source>
</evidence>
<feature type="transmembrane region" description="Helical" evidence="7">
    <location>
        <begin position="174"/>
        <end position="203"/>
    </location>
</feature>
<feature type="transmembrane region" description="Helical" evidence="7">
    <location>
        <begin position="29"/>
        <end position="47"/>
    </location>
</feature>
<dbReference type="Proteomes" id="UP000075787">
    <property type="component" value="Unassembled WGS sequence"/>
</dbReference>
<name>A0A162KWT6_9PROT</name>
<dbReference type="InterPro" id="IPR000515">
    <property type="entry name" value="MetI-like"/>
</dbReference>
<comment type="subcellular location">
    <subcellularLocation>
        <location evidence="1 7">Cell membrane</location>
        <topology evidence="1 7">Multi-pass membrane protein</topology>
    </subcellularLocation>
</comment>
<dbReference type="Gene3D" id="1.10.3720.10">
    <property type="entry name" value="MetI-like"/>
    <property type="match status" value="1"/>
</dbReference>
<dbReference type="InterPro" id="IPR035906">
    <property type="entry name" value="MetI-like_sf"/>
</dbReference>
<keyword evidence="4 7" id="KW-0812">Transmembrane</keyword>
<dbReference type="EMBL" id="LPZR01000157">
    <property type="protein sequence ID" value="KYO52333.1"/>
    <property type="molecule type" value="Genomic_DNA"/>
</dbReference>
<dbReference type="SUPFAM" id="SSF161098">
    <property type="entry name" value="MetI-like"/>
    <property type="match status" value="1"/>
</dbReference>
<proteinExistence type="inferred from homology"/>
<dbReference type="GeneID" id="97239613"/>
<keyword evidence="3" id="KW-1003">Cell membrane</keyword>
<dbReference type="GO" id="GO:0005886">
    <property type="term" value="C:plasma membrane"/>
    <property type="evidence" value="ECO:0007669"/>
    <property type="project" value="UniProtKB-SubCell"/>
</dbReference>
<feature type="transmembrane region" description="Helical" evidence="7">
    <location>
        <begin position="93"/>
        <end position="114"/>
    </location>
</feature>
<keyword evidence="6 7" id="KW-0472">Membrane</keyword>
<dbReference type="PANTHER" id="PTHR30193">
    <property type="entry name" value="ABC TRANSPORTER PERMEASE PROTEIN"/>
    <property type="match status" value="1"/>
</dbReference>
<dbReference type="GO" id="GO:0055085">
    <property type="term" value="P:transmembrane transport"/>
    <property type="evidence" value="ECO:0007669"/>
    <property type="project" value="InterPro"/>
</dbReference>
<evidence type="ECO:0000256" key="3">
    <source>
        <dbReference type="ARBA" id="ARBA00022475"/>
    </source>
</evidence>
<feature type="domain" description="ABC transmembrane type-1" evidence="8">
    <location>
        <begin position="89"/>
        <end position="302"/>
    </location>
</feature>
<dbReference type="AlphaFoldDB" id="A0A162KWT6"/>
<sequence length="313" mass="33845">MSDQALPLAPGALAPRSRAAARADRLRALTAWALSAPAVILMALLLIGPVIGVMALSLTDYQLGASTLSYIGLDNYAEMFGDRVFHTALINTLLYVAVVVPGSVFLGLGIALLIESGTSGRALYRAIYFLPVMATLIAMAIVWEFMLHPQFGLINLALGRIGIPAQNWLTDGDLALWVLAAIGIWQAVGFNMVLFMAGLVSIPRFLYDAAEMDGVPGAWARFRLVTWPMLGPVTLFVVVITSIRSFQVFDTVHVLTKGGPNKATEVLLYTMYAEGFEFFRSGYAAAVTVVFLAFVLALTLVKIGVLDRKVHYS</sequence>
<evidence type="ECO:0000259" key="8">
    <source>
        <dbReference type="PROSITE" id="PS50928"/>
    </source>
</evidence>
<comment type="caution">
    <text evidence="9">The sequence shown here is derived from an EMBL/GenBank/DDBJ whole genome shotgun (WGS) entry which is preliminary data.</text>
</comment>
<dbReference type="Pfam" id="PF00528">
    <property type="entry name" value="BPD_transp_1"/>
    <property type="match status" value="1"/>
</dbReference>
<keyword evidence="5 7" id="KW-1133">Transmembrane helix</keyword>